<protein>
    <submittedName>
        <fullName evidence="2">Uncharacterized protein</fullName>
    </submittedName>
</protein>
<gene>
    <name evidence="2" type="ORF">SKAU_G00430040</name>
</gene>
<dbReference type="Proteomes" id="UP001152622">
    <property type="component" value="Unassembled WGS sequence"/>
</dbReference>
<comment type="caution">
    <text evidence="2">The sequence shown here is derived from an EMBL/GenBank/DDBJ whole genome shotgun (WGS) entry which is preliminary data.</text>
</comment>
<keyword evidence="3" id="KW-1185">Reference proteome</keyword>
<dbReference type="AlphaFoldDB" id="A0A9Q1I978"/>
<evidence type="ECO:0000256" key="1">
    <source>
        <dbReference type="SAM" id="MobiDB-lite"/>
    </source>
</evidence>
<sequence length="137" mass="14919">MCPTSSCLLLWRRPFPKTPESKAAALRLGYLLNRLGITLRSAAVPTHNPFKISPSKNLRDYSSYPRGGRAARRQLCAALIRRGPQGASILITAQREGLAQAWDIPAMSSPQAGGGVGHDSFTVEARYEPNRCQESSP</sequence>
<evidence type="ECO:0000313" key="3">
    <source>
        <dbReference type="Proteomes" id="UP001152622"/>
    </source>
</evidence>
<name>A0A9Q1I978_SYNKA</name>
<feature type="region of interest" description="Disordered" evidence="1">
    <location>
        <begin position="109"/>
        <end position="137"/>
    </location>
</feature>
<evidence type="ECO:0000313" key="2">
    <source>
        <dbReference type="EMBL" id="KAJ8332010.1"/>
    </source>
</evidence>
<reference evidence="2" key="1">
    <citation type="journal article" date="2023" name="Science">
        <title>Genome structures resolve the early diversification of teleost fishes.</title>
        <authorList>
            <person name="Parey E."/>
            <person name="Louis A."/>
            <person name="Montfort J."/>
            <person name="Bouchez O."/>
            <person name="Roques C."/>
            <person name="Iampietro C."/>
            <person name="Lluch J."/>
            <person name="Castinel A."/>
            <person name="Donnadieu C."/>
            <person name="Desvignes T."/>
            <person name="Floi Bucao C."/>
            <person name="Jouanno E."/>
            <person name="Wen M."/>
            <person name="Mejri S."/>
            <person name="Dirks R."/>
            <person name="Jansen H."/>
            <person name="Henkel C."/>
            <person name="Chen W.J."/>
            <person name="Zahm M."/>
            <person name="Cabau C."/>
            <person name="Klopp C."/>
            <person name="Thompson A.W."/>
            <person name="Robinson-Rechavi M."/>
            <person name="Braasch I."/>
            <person name="Lecointre G."/>
            <person name="Bobe J."/>
            <person name="Postlethwait J.H."/>
            <person name="Berthelot C."/>
            <person name="Roest Crollius H."/>
            <person name="Guiguen Y."/>
        </authorList>
    </citation>
    <scope>NUCLEOTIDE SEQUENCE</scope>
    <source>
        <strain evidence="2">WJC10195</strain>
    </source>
</reference>
<dbReference type="EMBL" id="JAINUF010000061">
    <property type="protein sequence ID" value="KAJ8332010.1"/>
    <property type="molecule type" value="Genomic_DNA"/>
</dbReference>
<accession>A0A9Q1I978</accession>
<proteinExistence type="predicted"/>
<organism evidence="2 3">
    <name type="scientific">Synaphobranchus kaupii</name>
    <name type="common">Kaup's arrowtooth eel</name>
    <dbReference type="NCBI Taxonomy" id="118154"/>
    <lineage>
        <taxon>Eukaryota</taxon>
        <taxon>Metazoa</taxon>
        <taxon>Chordata</taxon>
        <taxon>Craniata</taxon>
        <taxon>Vertebrata</taxon>
        <taxon>Euteleostomi</taxon>
        <taxon>Actinopterygii</taxon>
        <taxon>Neopterygii</taxon>
        <taxon>Teleostei</taxon>
        <taxon>Anguilliformes</taxon>
        <taxon>Synaphobranchidae</taxon>
        <taxon>Synaphobranchus</taxon>
    </lineage>
</organism>